<evidence type="ECO:0000313" key="4">
    <source>
        <dbReference type="Proteomes" id="UP000325440"/>
    </source>
</evidence>
<keyword evidence="2" id="KW-0732">Signal</keyword>
<keyword evidence="4" id="KW-1185">Reference proteome</keyword>
<feature type="region of interest" description="Disordered" evidence="1">
    <location>
        <begin position="49"/>
        <end position="79"/>
    </location>
</feature>
<reference evidence="3 4" key="1">
    <citation type="submission" date="2019-08" db="EMBL/GenBank/DDBJ databases">
        <authorList>
            <person name="Alioto T."/>
            <person name="Alioto T."/>
            <person name="Gomez Garrido J."/>
        </authorList>
    </citation>
    <scope>NUCLEOTIDE SEQUENCE [LARGE SCALE GENOMIC DNA]</scope>
</reference>
<feature type="compositionally biased region" description="Basic and acidic residues" evidence="1">
    <location>
        <begin position="127"/>
        <end position="141"/>
    </location>
</feature>
<feature type="signal peptide" evidence="2">
    <location>
        <begin position="1"/>
        <end position="38"/>
    </location>
</feature>
<organism evidence="3 4">
    <name type="scientific">Cinara cedri</name>
    <dbReference type="NCBI Taxonomy" id="506608"/>
    <lineage>
        <taxon>Eukaryota</taxon>
        <taxon>Metazoa</taxon>
        <taxon>Ecdysozoa</taxon>
        <taxon>Arthropoda</taxon>
        <taxon>Hexapoda</taxon>
        <taxon>Insecta</taxon>
        <taxon>Pterygota</taxon>
        <taxon>Neoptera</taxon>
        <taxon>Paraneoptera</taxon>
        <taxon>Hemiptera</taxon>
        <taxon>Sternorrhyncha</taxon>
        <taxon>Aphidomorpha</taxon>
        <taxon>Aphidoidea</taxon>
        <taxon>Aphididae</taxon>
        <taxon>Lachninae</taxon>
        <taxon>Cinara</taxon>
    </lineage>
</organism>
<dbReference type="Proteomes" id="UP000325440">
    <property type="component" value="Unassembled WGS sequence"/>
</dbReference>
<accession>A0A5E4M328</accession>
<proteinExistence type="predicted"/>
<evidence type="ECO:0000256" key="1">
    <source>
        <dbReference type="SAM" id="MobiDB-lite"/>
    </source>
</evidence>
<dbReference type="AlphaFoldDB" id="A0A5E4M328"/>
<protein>
    <submittedName>
        <fullName evidence="3">Uncharacterized protein</fullName>
    </submittedName>
</protein>
<feature type="region of interest" description="Disordered" evidence="1">
    <location>
        <begin position="111"/>
        <end position="141"/>
    </location>
</feature>
<dbReference type="EMBL" id="CABPRJ010000034">
    <property type="protein sequence ID" value="VVC26456.1"/>
    <property type="molecule type" value="Genomic_DNA"/>
</dbReference>
<gene>
    <name evidence="3" type="ORF">CINCED_3A007500</name>
</gene>
<sequence>MPHARPERIDGAVGRPRPRARRATFLFVATLLAPLVAGPPVSPEYRFPAAAAARARRSPSPRRPGPADTAADRGDPPAGALAYMPAYVIPVGAPVDPCATCRPRRTTMCRKNATPCDRAPQPSTVRAAEKSRAEAADGRPD</sequence>
<feature type="chain" id="PRO_5022728502" evidence="2">
    <location>
        <begin position="39"/>
        <end position="141"/>
    </location>
</feature>
<evidence type="ECO:0000256" key="2">
    <source>
        <dbReference type="SAM" id="SignalP"/>
    </source>
</evidence>
<dbReference type="OrthoDB" id="10416538at2759"/>
<evidence type="ECO:0000313" key="3">
    <source>
        <dbReference type="EMBL" id="VVC26456.1"/>
    </source>
</evidence>
<name>A0A5E4M328_9HEMI</name>